<dbReference type="InterPro" id="IPR025346">
    <property type="entry name" value="DUF4250"/>
</dbReference>
<evidence type="ECO:0000313" key="1">
    <source>
        <dbReference type="EMBL" id="ABX40888.1"/>
    </source>
</evidence>
<reference evidence="2" key="1">
    <citation type="submission" date="2007-11" db="EMBL/GenBank/DDBJ databases">
        <title>Complete genome sequence of Clostridium phytofermentans ISDg.</title>
        <authorList>
            <person name="Leschine S.B."/>
            <person name="Warnick T.A."/>
            <person name="Blanchard J.L."/>
            <person name="Schnell D.J."/>
            <person name="Petit E.L."/>
            <person name="LaTouf W.G."/>
            <person name="Copeland A."/>
            <person name="Lucas S."/>
            <person name="Lapidus A."/>
            <person name="Barry K."/>
            <person name="Glavina del Rio T."/>
            <person name="Dalin E."/>
            <person name="Tice H."/>
            <person name="Pitluck S."/>
            <person name="Kiss H."/>
            <person name="Brettin T."/>
            <person name="Bruce D."/>
            <person name="Detter J.C."/>
            <person name="Han C."/>
            <person name="Kuske C."/>
            <person name="Schmutz J."/>
            <person name="Larimer F."/>
            <person name="Land M."/>
            <person name="Hauser L."/>
            <person name="Kyrpides N."/>
            <person name="Kim E.A."/>
            <person name="Richardson P."/>
        </authorList>
    </citation>
    <scope>NUCLEOTIDE SEQUENCE [LARGE SCALE GENOMIC DNA]</scope>
    <source>
        <strain evidence="2">ATCC 700394 / DSM 18823 / ISDg</strain>
    </source>
</reference>
<evidence type="ECO:0000313" key="2">
    <source>
        <dbReference type="Proteomes" id="UP000000370"/>
    </source>
</evidence>
<dbReference type="OrthoDB" id="6636823at2"/>
<organism evidence="1 2">
    <name type="scientific">Lachnoclostridium phytofermentans (strain ATCC 700394 / DSM 18823 / ISDg)</name>
    <name type="common">Clostridium phytofermentans</name>
    <dbReference type="NCBI Taxonomy" id="357809"/>
    <lineage>
        <taxon>Bacteria</taxon>
        <taxon>Bacillati</taxon>
        <taxon>Bacillota</taxon>
        <taxon>Clostridia</taxon>
        <taxon>Lachnospirales</taxon>
        <taxon>Lachnospiraceae</taxon>
    </lineage>
</organism>
<dbReference type="AlphaFoldDB" id="A9KI54"/>
<dbReference type="eggNOG" id="ENOG50339TV">
    <property type="taxonomic scope" value="Bacteria"/>
</dbReference>
<dbReference type="HOGENOM" id="CLU_182788_0_1_9"/>
<dbReference type="Pfam" id="PF14056">
    <property type="entry name" value="DUF4250"/>
    <property type="match status" value="1"/>
</dbReference>
<gene>
    <name evidence="1" type="ordered locus">Cphy_0501</name>
</gene>
<accession>A9KI54</accession>
<dbReference type="KEGG" id="cpy:Cphy_0501"/>
<dbReference type="EMBL" id="CP000885">
    <property type="protein sequence ID" value="ABX40888.1"/>
    <property type="molecule type" value="Genomic_DNA"/>
</dbReference>
<dbReference type="Proteomes" id="UP000000370">
    <property type="component" value="Chromosome"/>
</dbReference>
<evidence type="ECO:0008006" key="3">
    <source>
        <dbReference type="Google" id="ProtNLM"/>
    </source>
</evidence>
<keyword evidence="2" id="KW-1185">Reference proteome</keyword>
<protein>
    <recommendedName>
        <fullName evidence="3">DUF4250 domain-containing protein</fullName>
    </recommendedName>
</protein>
<sequence length="57" mass="6770">MLPTDPIMLLSYVNTKLRDEFQSLEDFCQSLDVNVVTLIDTLDKIDYHYSKERNQFI</sequence>
<name>A9KI54_LACP7</name>
<proteinExistence type="predicted"/>
<dbReference type="RefSeq" id="WP_012198532.1">
    <property type="nucleotide sequence ID" value="NC_010001.1"/>
</dbReference>
<dbReference type="STRING" id="357809.Cphy_0501"/>